<proteinExistence type="predicted"/>
<dbReference type="Pfam" id="PF13566">
    <property type="entry name" value="DUF4130"/>
    <property type="match status" value="1"/>
</dbReference>
<reference evidence="2" key="1">
    <citation type="journal article" date="2014" name="Int. J. Syst. Evol. Microbiol.">
        <title>Complete genome sequence of Corynebacterium casei LMG S-19264T (=DSM 44701T), isolated from a smear-ripened cheese.</title>
        <authorList>
            <consortium name="US DOE Joint Genome Institute (JGI-PGF)"/>
            <person name="Walter F."/>
            <person name="Albersmeier A."/>
            <person name="Kalinowski J."/>
            <person name="Ruckert C."/>
        </authorList>
    </citation>
    <scope>NUCLEOTIDE SEQUENCE</scope>
    <source>
        <strain evidence="2">CGMCC 1.12195</strain>
    </source>
</reference>
<evidence type="ECO:0000259" key="1">
    <source>
        <dbReference type="Pfam" id="PF13566"/>
    </source>
</evidence>
<feature type="domain" description="DUF4130" evidence="1">
    <location>
        <begin position="87"/>
        <end position="254"/>
    </location>
</feature>
<dbReference type="RefSeq" id="WP_188505434.1">
    <property type="nucleotide sequence ID" value="NZ_BMER01000001.1"/>
</dbReference>
<protein>
    <submittedName>
        <fullName evidence="2">DNA metabolism protein</fullName>
    </submittedName>
</protein>
<dbReference type="EMBL" id="BMER01000001">
    <property type="protein sequence ID" value="GGG84333.1"/>
    <property type="molecule type" value="Genomic_DNA"/>
</dbReference>
<dbReference type="AlphaFoldDB" id="A0A917HMG2"/>
<evidence type="ECO:0000313" key="3">
    <source>
        <dbReference type="Proteomes" id="UP000660862"/>
    </source>
</evidence>
<dbReference type="Proteomes" id="UP000660862">
    <property type="component" value="Unassembled WGS sequence"/>
</dbReference>
<gene>
    <name evidence="2" type="ORF">GCM10007415_16850</name>
</gene>
<comment type="caution">
    <text evidence="2">The sequence shown here is derived from an EMBL/GenBank/DDBJ whole genome shotgun (WGS) entry which is preliminary data.</text>
</comment>
<name>A0A917HMG2_9SPHI</name>
<dbReference type="InterPro" id="IPR023875">
    <property type="entry name" value="DNA_repair_put"/>
</dbReference>
<organism evidence="2 3">
    <name type="scientific">Parapedobacter pyrenivorans</name>
    <dbReference type="NCBI Taxonomy" id="1305674"/>
    <lineage>
        <taxon>Bacteria</taxon>
        <taxon>Pseudomonadati</taxon>
        <taxon>Bacteroidota</taxon>
        <taxon>Sphingobacteriia</taxon>
        <taxon>Sphingobacteriales</taxon>
        <taxon>Sphingobacteriaceae</taxon>
        <taxon>Parapedobacter</taxon>
    </lineage>
</organism>
<accession>A0A917HMG2</accession>
<dbReference type="NCBIfam" id="TIGR03915">
    <property type="entry name" value="SAM_7_link_chp"/>
    <property type="match status" value="1"/>
</dbReference>
<reference evidence="2" key="2">
    <citation type="submission" date="2020-09" db="EMBL/GenBank/DDBJ databases">
        <authorList>
            <person name="Sun Q."/>
            <person name="Zhou Y."/>
        </authorList>
    </citation>
    <scope>NUCLEOTIDE SEQUENCE</scope>
    <source>
        <strain evidence="2">CGMCC 1.12195</strain>
    </source>
</reference>
<evidence type="ECO:0000313" key="2">
    <source>
        <dbReference type="EMBL" id="GGG84333.1"/>
    </source>
</evidence>
<dbReference type="InterPro" id="IPR025404">
    <property type="entry name" value="DUF4130"/>
</dbReference>
<sequence>MEIYVFDGSLVGLLSAVFTFYERKSAVVKLMREDDYQPDLLGGKVEVHSDHGKAARVWKGLVKHIGMEGLNRFYAAFLGEDAAGYQCLFDLSRYVFERGGDVMEDFGNAHVLFVSQLARKVHREKHRMEAFVRFQKMADGLFAATMEPDYNVLPLIRKHFTDRYADQRWLIYDRRRKYGLYYNGDCTEEVAVELAERVEKGDGVSLPQNLLAADEVLYQRLWKGYFNHTNIPARKNTQLHIRHIPKRYWRYLTEKFDLHL</sequence>
<keyword evidence="3" id="KW-1185">Reference proteome</keyword>